<geneLocation type="plasmid" evidence="7">
    <name>pp97_e</name>
</geneLocation>
<dbReference type="Gene3D" id="3.30.470.20">
    <property type="entry name" value="ATP-grasp fold, B domain"/>
    <property type="match status" value="1"/>
</dbReference>
<dbReference type="GO" id="GO:0005524">
    <property type="term" value="F:ATP binding"/>
    <property type="evidence" value="ECO:0007669"/>
    <property type="project" value="UniProtKB-UniRule"/>
</dbReference>
<evidence type="ECO:0000256" key="1">
    <source>
        <dbReference type="ARBA" id="ARBA00022598"/>
    </source>
</evidence>
<dbReference type="SUPFAM" id="SSF56059">
    <property type="entry name" value="Glutathione synthetase ATP-binding domain-like"/>
    <property type="match status" value="1"/>
</dbReference>
<dbReference type="PANTHER" id="PTHR43585">
    <property type="entry name" value="FUMIPYRROLE BIOSYNTHESIS PROTEIN C"/>
    <property type="match status" value="1"/>
</dbReference>
<evidence type="ECO:0000313" key="7">
    <source>
        <dbReference type="Proteomes" id="UP000183859"/>
    </source>
</evidence>
<dbReference type="InterPro" id="IPR052032">
    <property type="entry name" value="ATP-dep_AA_Ligase"/>
</dbReference>
<dbReference type="GO" id="GO:0046872">
    <property type="term" value="F:metal ion binding"/>
    <property type="evidence" value="ECO:0007669"/>
    <property type="project" value="InterPro"/>
</dbReference>
<keyword evidence="6" id="KW-0456">Lyase</keyword>
<evidence type="ECO:0000256" key="4">
    <source>
        <dbReference type="PROSITE-ProRule" id="PRU00409"/>
    </source>
</evidence>
<keyword evidence="3 4" id="KW-0067">ATP-binding</keyword>
<evidence type="ECO:0000256" key="2">
    <source>
        <dbReference type="ARBA" id="ARBA00022741"/>
    </source>
</evidence>
<dbReference type="Proteomes" id="UP000183859">
    <property type="component" value="Plasmid pP97_e"/>
</dbReference>
<gene>
    <name evidence="6" type="ORF">PhaeoP97_04057</name>
</gene>
<dbReference type="InterPro" id="IPR013815">
    <property type="entry name" value="ATP_grasp_subdomain_1"/>
</dbReference>
<dbReference type="GO" id="GO:0016874">
    <property type="term" value="F:ligase activity"/>
    <property type="evidence" value="ECO:0007669"/>
    <property type="project" value="UniProtKB-KW"/>
</dbReference>
<accession>A0A1L3IB79</accession>
<dbReference type="Pfam" id="PF02786">
    <property type="entry name" value="CPSase_L_D2"/>
    <property type="match status" value="1"/>
</dbReference>
<dbReference type="KEGG" id="php:PhaeoP97_04057"/>
<dbReference type="EMBL" id="CP016369">
    <property type="protein sequence ID" value="APG49407.1"/>
    <property type="molecule type" value="Genomic_DNA"/>
</dbReference>
<dbReference type="InterPro" id="IPR005479">
    <property type="entry name" value="CPAse_ATP-bd"/>
</dbReference>
<keyword evidence="1" id="KW-0436">Ligase</keyword>
<evidence type="ECO:0000259" key="5">
    <source>
        <dbReference type="PROSITE" id="PS50975"/>
    </source>
</evidence>
<keyword evidence="2 4" id="KW-0547">Nucleotide-binding</keyword>
<sequence length="414" mass="46150">MKIILFAPPKIILQHSVTEWVDAIGPNSVILTCASAKDALMRRFSDGLDIRFFQNFNDSPEVELAAIDIAQSLSQPLCVALAEIDVLRAARVNDYLGLSANAAVQLEMYRDKYAMKARAQEAGLPVSEMAVVRSAMDIRRFIDRLGYPVVLKPRDGRGSNGVCVIRGDADLAAWLKTQDSSTFYNTMIERFVAGDHYIVNGLYVAGRPIMISPVRVLTSALDFLGGRSHDLHMLEPTTPLRDRLVAYSRRLVEEVMPSPPTLLFHLEVFVSPDGTIILGEIASRLGGVFFNQEMTEAWGIDPRMTFLRAMQDPEFERAPEPQMMVEPVRLVGQLCVPPREGVLQSVPESCPFDFVRAYRMSGVAGRQYGQMAFTNAEILNAIVEGHSEAELRARLRQLEDWFHTACQWETSAAA</sequence>
<dbReference type="InterPro" id="IPR011761">
    <property type="entry name" value="ATP-grasp"/>
</dbReference>
<dbReference type="GO" id="GO:0016829">
    <property type="term" value="F:lyase activity"/>
    <property type="evidence" value="ECO:0007669"/>
    <property type="project" value="UniProtKB-KW"/>
</dbReference>
<feature type="domain" description="ATP-grasp" evidence="5">
    <location>
        <begin position="116"/>
        <end position="311"/>
    </location>
</feature>
<protein>
    <submittedName>
        <fullName evidence="6">Argininosuccinate lyase</fullName>
    </submittedName>
</protein>
<name>A0A1L3IB79_9RHOB</name>
<dbReference type="PANTHER" id="PTHR43585:SF2">
    <property type="entry name" value="ATP-GRASP ENZYME FSQD"/>
    <property type="match status" value="1"/>
</dbReference>
<dbReference type="PROSITE" id="PS50975">
    <property type="entry name" value="ATP_GRASP"/>
    <property type="match status" value="1"/>
</dbReference>
<dbReference type="AlphaFoldDB" id="A0A1L3IB79"/>
<keyword evidence="7" id="KW-1185">Reference proteome</keyword>
<evidence type="ECO:0000256" key="3">
    <source>
        <dbReference type="ARBA" id="ARBA00022840"/>
    </source>
</evidence>
<dbReference type="Gene3D" id="3.40.50.20">
    <property type="match status" value="1"/>
</dbReference>
<dbReference type="Gene3D" id="3.30.1490.20">
    <property type="entry name" value="ATP-grasp fold, A domain"/>
    <property type="match status" value="1"/>
</dbReference>
<reference evidence="7" key="1">
    <citation type="submission" date="2016-07" db="EMBL/GenBank/DDBJ databases">
        <title>Phaeobacter portensis sp. nov., a tropodithietic acid producing bacterium isolated from a German harbor.</title>
        <authorList>
            <person name="Freese H.M."/>
            <person name="Bunk B."/>
            <person name="Breider S."/>
            <person name="Brinkhoff T."/>
        </authorList>
    </citation>
    <scope>NUCLEOTIDE SEQUENCE [LARGE SCALE GENOMIC DNA]</scope>
    <source>
        <strain evidence="7">P97</strain>
        <plasmid evidence="7">pp97_e</plasmid>
    </source>
</reference>
<organism evidence="6 7">
    <name type="scientific">Phaeobacter porticola</name>
    <dbReference type="NCBI Taxonomy" id="1844006"/>
    <lineage>
        <taxon>Bacteria</taxon>
        <taxon>Pseudomonadati</taxon>
        <taxon>Pseudomonadota</taxon>
        <taxon>Alphaproteobacteria</taxon>
        <taxon>Rhodobacterales</taxon>
        <taxon>Roseobacteraceae</taxon>
        <taxon>Phaeobacter</taxon>
    </lineage>
</organism>
<dbReference type="RefSeq" id="WP_072506973.1">
    <property type="nucleotide sequence ID" value="NZ_CP016369.1"/>
</dbReference>
<proteinExistence type="predicted"/>
<dbReference type="OrthoDB" id="9803907at2"/>
<keyword evidence="6" id="KW-0614">Plasmid</keyword>
<evidence type="ECO:0000313" key="6">
    <source>
        <dbReference type="EMBL" id="APG49407.1"/>
    </source>
</evidence>